<keyword evidence="1" id="KW-0812">Transmembrane</keyword>
<reference evidence="2 3" key="1">
    <citation type="submission" date="2014-10" db="EMBL/GenBank/DDBJ databases">
        <title>Draft genome of the hookworm Ancylostoma caninum.</title>
        <authorList>
            <person name="Mitreva M."/>
        </authorList>
    </citation>
    <scope>NUCLEOTIDE SEQUENCE [LARGE SCALE GENOMIC DNA]</scope>
    <source>
        <strain evidence="2 3">Baltimore</strain>
    </source>
</reference>
<evidence type="ECO:0000256" key="1">
    <source>
        <dbReference type="SAM" id="Phobius"/>
    </source>
</evidence>
<gene>
    <name evidence="2" type="ORF">ANCCAN_27523</name>
</gene>
<keyword evidence="1" id="KW-1133">Transmembrane helix</keyword>
<evidence type="ECO:0000313" key="2">
    <source>
        <dbReference type="EMBL" id="RCN26750.1"/>
    </source>
</evidence>
<dbReference type="Proteomes" id="UP000252519">
    <property type="component" value="Unassembled WGS sequence"/>
</dbReference>
<protein>
    <submittedName>
        <fullName evidence="2">Uncharacterized protein</fullName>
    </submittedName>
</protein>
<dbReference type="EMBL" id="JOJR01006221">
    <property type="protein sequence ID" value="RCN26750.1"/>
    <property type="molecule type" value="Genomic_DNA"/>
</dbReference>
<dbReference type="AlphaFoldDB" id="A0A368F711"/>
<comment type="caution">
    <text evidence="2">The sequence shown here is derived from an EMBL/GenBank/DDBJ whole genome shotgun (WGS) entry which is preliminary data.</text>
</comment>
<name>A0A368F711_ANCCA</name>
<evidence type="ECO:0000313" key="3">
    <source>
        <dbReference type="Proteomes" id="UP000252519"/>
    </source>
</evidence>
<keyword evidence="1" id="KW-0472">Membrane</keyword>
<proteinExistence type="predicted"/>
<accession>A0A368F711</accession>
<sequence length="53" mass="6383">MCTNRYYWDRHVVKIFFISCVLPLFLALPSLVFTVLTEFHIYQNSVSRERITN</sequence>
<feature type="transmembrane region" description="Helical" evidence="1">
    <location>
        <begin position="12"/>
        <end position="36"/>
    </location>
</feature>
<organism evidence="2 3">
    <name type="scientific">Ancylostoma caninum</name>
    <name type="common">Dog hookworm</name>
    <dbReference type="NCBI Taxonomy" id="29170"/>
    <lineage>
        <taxon>Eukaryota</taxon>
        <taxon>Metazoa</taxon>
        <taxon>Ecdysozoa</taxon>
        <taxon>Nematoda</taxon>
        <taxon>Chromadorea</taxon>
        <taxon>Rhabditida</taxon>
        <taxon>Rhabditina</taxon>
        <taxon>Rhabditomorpha</taxon>
        <taxon>Strongyloidea</taxon>
        <taxon>Ancylostomatidae</taxon>
        <taxon>Ancylostomatinae</taxon>
        <taxon>Ancylostoma</taxon>
    </lineage>
</organism>
<keyword evidence="3" id="KW-1185">Reference proteome</keyword>